<feature type="domain" description="PASTA" evidence="16">
    <location>
        <begin position="662"/>
        <end position="721"/>
    </location>
</feature>
<dbReference type="Proteomes" id="UP000033531">
    <property type="component" value="Unassembled WGS sequence"/>
</dbReference>
<comment type="similarity">
    <text evidence="2">Belongs to the transpeptidase family.</text>
</comment>
<dbReference type="AlphaFoldDB" id="A0A0F4LFY8"/>
<dbReference type="OrthoDB" id="9804124at2"/>
<evidence type="ECO:0000313" key="18">
    <source>
        <dbReference type="Proteomes" id="UP000033531"/>
    </source>
</evidence>
<evidence type="ECO:0000313" key="17">
    <source>
        <dbReference type="EMBL" id="KJY56461.1"/>
    </source>
</evidence>
<dbReference type="STRING" id="1218507.JF74_07970"/>
<dbReference type="Gene3D" id="2.20.70.70">
    <property type="match status" value="1"/>
</dbReference>
<dbReference type="GO" id="GO:0046677">
    <property type="term" value="P:response to antibiotic"/>
    <property type="evidence" value="ECO:0007669"/>
    <property type="project" value="UniProtKB-KW"/>
</dbReference>
<dbReference type="InterPro" id="IPR005543">
    <property type="entry name" value="PASTA_dom"/>
</dbReference>
<dbReference type="GO" id="GO:0005886">
    <property type="term" value="C:plasma membrane"/>
    <property type="evidence" value="ECO:0007669"/>
    <property type="project" value="UniProtKB-SubCell"/>
</dbReference>
<evidence type="ECO:0000256" key="14">
    <source>
        <dbReference type="ARBA" id="ARBA00055980"/>
    </source>
</evidence>
<dbReference type="Gene3D" id="3.30.70.2110">
    <property type="match status" value="1"/>
</dbReference>
<dbReference type="CDD" id="cd06575">
    <property type="entry name" value="PASTA_Pbp2x-like_2"/>
    <property type="match status" value="1"/>
</dbReference>
<keyword evidence="6" id="KW-0677">Repeat</keyword>
<dbReference type="RefSeq" id="WP_046324740.1">
    <property type="nucleotide sequence ID" value="NZ_JBHTMT010000001.1"/>
</dbReference>
<evidence type="ECO:0000256" key="3">
    <source>
        <dbReference type="ARBA" id="ARBA00022475"/>
    </source>
</evidence>
<dbReference type="Gene3D" id="3.40.710.10">
    <property type="entry name" value="DD-peptidase/beta-lactamase superfamily"/>
    <property type="match status" value="1"/>
</dbReference>
<name>A0A0F4LFY8_9LACO</name>
<dbReference type="SUPFAM" id="SSF54184">
    <property type="entry name" value="Penicillin-binding protein 2x (pbp-2x), c-terminal domain"/>
    <property type="match status" value="2"/>
</dbReference>
<dbReference type="PROSITE" id="PS51178">
    <property type="entry name" value="PASTA"/>
    <property type="match status" value="2"/>
</dbReference>
<dbReference type="PANTHER" id="PTHR30627:SF26">
    <property type="entry name" value="PENICILLIN-BINDING PROTEIN 2B"/>
    <property type="match status" value="1"/>
</dbReference>
<keyword evidence="5 15" id="KW-0812">Transmembrane</keyword>
<dbReference type="Pfam" id="PF03717">
    <property type="entry name" value="PBP_dimer"/>
    <property type="match status" value="1"/>
</dbReference>
<dbReference type="InterPro" id="IPR001460">
    <property type="entry name" value="PCN-bd_Tpept"/>
</dbReference>
<dbReference type="GO" id="GO:0008658">
    <property type="term" value="F:penicillin binding"/>
    <property type="evidence" value="ECO:0007669"/>
    <property type="project" value="InterPro"/>
</dbReference>
<feature type="transmembrane region" description="Helical" evidence="15">
    <location>
        <begin position="21"/>
        <end position="43"/>
    </location>
</feature>
<proteinExistence type="inferred from homology"/>
<dbReference type="PANTHER" id="PTHR30627">
    <property type="entry name" value="PEPTIDOGLYCAN D,D-TRANSPEPTIDASE"/>
    <property type="match status" value="1"/>
</dbReference>
<keyword evidence="12" id="KW-0131">Cell cycle</keyword>
<keyword evidence="3" id="KW-1003">Cell membrane</keyword>
<evidence type="ECO:0000256" key="9">
    <source>
        <dbReference type="ARBA" id="ARBA00022989"/>
    </source>
</evidence>
<keyword evidence="13" id="KW-0961">Cell wall biogenesis/degradation</keyword>
<evidence type="ECO:0000256" key="7">
    <source>
        <dbReference type="ARBA" id="ARBA00022960"/>
    </source>
</evidence>
<protein>
    <submittedName>
        <fullName evidence="17">Penicillin-binding protein</fullName>
    </submittedName>
</protein>
<keyword evidence="9 15" id="KW-1133">Transmembrane helix</keyword>
<reference evidence="17 18" key="1">
    <citation type="submission" date="2015-01" db="EMBL/GenBank/DDBJ databases">
        <title>Comparative genomics of the lactic acid bacteria isolated from the honey bee gut.</title>
        <authorList>
            <person name="Ellegaard K.M."/>
            <person name="Tamarit D."/>
            <person name="Javelind E."/>
            <person name="Olofsson T."/>
            <person name="Andersson S.G."/>
            <person name="Vasquez A."/>
        </authorList>
    </citation>
    <scope>NUCLEOTIDE SEQUENCE [LARGE SCALE GENOMIC DNA]</scope>
    <source>
        <strain evidence="17 18">Hma8</strain>
    </source>
</reference>
<dbReference type="GO" id="GO:0051301">
    <property type="term" value="P:cell division"/>
    <property type="evidence" value="ECO:0007669"/>
    <property type="project" value="UniProtKB-KW"/>
</dbReference>
<dbReference type="EMBL" id="JXLI01000010">
    <property type="protein sequence ID" value="KJY56461.1"/>
    <property type="molecule type" value="Genomic_DNA"/>
</dbReference>
<evidence type="ECO:0000256" key="8">
    <source>
        <dbReference type="ARBA" id="ARBA00022984"/>
    </source>
</evidence>
<dbReference type="Gene3D" id="3.90.1310.10">
    <property type="entry name" value="Penicillin-binding protein 2a (Domain 2)"/>
    <property type="match status" value="1"/>
</dbReference>
<evidence type="ECO:0000256" key="12">
    <source>
        <dbReference type="ARBA" id="ARBA00023306"/>
    </source>
</evidence>
<evidence type="ECO:0000256" key="1">
    <source>
        <dbReference type="ARBA" id="ARBA00004162"/>
    </source>
</evidence>
<evidence type="ECO:0000256" key="10">
    <source>
        <dbReference type="ARBA" id="ARBA00023136"/>
    </source>
</evidence>
<evidence type="ECO:0000256" key="5">
    <source>
        <dbReference type="ARBA" id="ARBA00022692"/>
    </source>
</evidence>
<dbReference type="InterPro" id="IPR012338">
    <property type="entry name" value="Beta-lactam/transpept-like"/>
</dbReference>
<keyword evidence="8" id="KW-0573">Peptidoglycan synthesis</keyword>
<evidence type="ECO:0000256" key="6">
    <source>
        <dbReference type="ARBA" id="ARBA00022737"/>
    </source>
</evidence>
<comment type="caution">
    <text evidence="17">The sequence shown here is derived from an EMBL/GenBank/DDBJ whole genome shotgun (WGS) entry which is preliminary data.</text>
</comment>
<keyword evidence="10 15" id="KW-0472">Membrane</keyword>
<dbReference type="SUPFAM" id="SSF56519">
    <property type="entry name" value="Penicillin binding protein dimerisation domain"/>
    <property type="match status" value="1"/>
</dbReference>
<dbReference type="FunFam" id="3.40.710.10:FF:000095">
    <property type="entry name" value="Penicillin-binding protein 2x"/>
    <property type="match status" value="1"/>
</dbReference>
<comment type="function">
    <text evidence="14">A transpeptidase that forms peptide cross-links between adjacent glycan strands in cell wall peptidoglycan (PG). Part of the divisome machinery that synthesizes the septal cross wall. Beta-lactams inactivate the PBPs by acylating an essential serine residue in the active site of these proteins.</text>
</comment>
<dbReference type="InterPro" id="IPR005311">
    <property type="entry name" value="PBP_dimer"/>
</dbReference>
<dbReference type="Pfam" id="PF00905">
    <property type="entry name" value="Transpeptidase"/>
    <property type="match status" value="1"/>
</dbReference>
<keyword evidence="4" id="KW-0132">Cell division</keyword>
<sequence length="721" mass="79788">MNKHISKKYNLNSKAHGYRFTVGRFLEVAVALVFLVFIGRFLYLGISKTVNGQDLTAKTEQLYMRNQVLKANRGNIYDRNGLAVAQDSHLYTIYAILDKSSINYKNKPEYVVNKSKTAEKLAQVLPLKANKILKYLNPSQPVFQVQFGTAGSNLTKKQKDRIEKMNLPGIKFFETQSRLYPNGNFAAHIIGLATPVYDKKTRQQNLEGTMGLEAWYDDVLTGKNGYQVSAVDASNFQTPNSTHTYKAPVDGNNIYLTIDSQLQECLESRLSYVQDTFNPVSMTAVVEDMKTGKVLAASQRPSFNPQTKKGLKNSYRNILVQDTYEPGSVFKVLTLSSAVNSGNYHPNQYYNSGSVSVNGSVIHDWKPHGWGSIPFSQAFPRSSNTGFVHIEQQMGAKTWKKYLKKFHIGQKTGVTLPGEQPGLIAFNSPVDQAVTSFGQGVDVNVMQMMQAFSSLANNGQMVKPQFVEKITDADDHTITGYQIKNVGRPVYSKETANIVLENMRQVLNKRIGTGAAYRMKNQSIAVKTGTAQIANLKGGGYLKGNNNYIFSVVGVTPAKHPRYCIYITVKQPQRMSKPAEVILSSIFKPVMNRTILMSKNGLSSSTMIKIPDLTGLSYKEAEAIAQRVGFRLVRIGSGDKITKQSYQAGQKQQSGKLMLVRTAGIIKCPAMKGWSKDELQQFADLTGAKLSIQGTGVVSKQSVAVGETVKSGTKIKIQLKE</sequence>
<dbReference type="GO" id="GO:0009252">
    <property type="term" value="P:peptidoglycan biosynthetic process"/>
    <property type="evidence" value="ECO:0007669"/>
    <property type="project" value="UniProtKB-KW"/>
</dbReference>
<keyword evidence="11" id="KW-0046">Antibiotic resistance</keyword>
<dbReference type="GO" id="GO:0071555">
    <property type="term" value="P:cell wall organization"/>
    <property type="evidence" value="ECO:0007669"/>
    <property type="project" value="UniProtKB-KW"/>
</dbReference>
<dbReference type="SUPFAM" id="SSF56601">
    <property type="entry name" value="beta-lactamase/transpeptidase-like"/>
    <property type="match status" value="1"/>
</dbReference>
<dbReference type="PATRIC" id="fig|1218507.3.peg.966"/>
<evidence type="ECO:0000256" key="13">
    <source>
        <dbReference type="ARBA" id="ARBA00023316"/>
    </source>
</evidence>
<evidence type="ECO:0000256" key="11">
    <source>
        <dbReference type="ARBA" id="ARBA00023251"/>
    </source>
</evidence>
<evidence type="ECO:0000256" key="15">
    <source>
        <dbReference type="SAM" id="Phobius"/>
    </source>
</evidence>
<organism evidence="17 18">
    <name type="scientific">Lactobacillus melliventris</name>
    <dbReference type="NCBI Taxonomy" id="1218507"/>
    <lineage>
        <taxon>Bacteria</taxon>
        <taxon>Bacillati</taxon>
        <taxon>Bacillota</taxon>
        <taxon>Bacilli</taxon>
        <taxon>Lactobacillales</taxon>
        <taxon>Lactobacillaceae</taxon>
        <taxon>Lactobacillus</taxon>
    </lineage>
</organism>
<gene>
    <name evidence="17" type="ORF">JF74_07970</name>
</gene>
<evidence type="ECO:0000256" key="4">
    <source>
        <dbReference type="ARBA" id="ARBA00022618"/>
    </source>
</evidence>
<dbReference type="SMART" id="SM00740">
    <property type="entry name" value="PASTA"/>
    <property type="match status" value="2"/>
</dbReference>
<dbReference type="InterPro" id="IPR036138">
    <property type="entry name" value="PBP_dimer_sf"/>
</dbReference>
<evidence type="ECO:0000256" key="2">
    <source>
        <dbReference type="ARBA" id="ARBA00007171"/>
    </source>
</evidence>
<comment type="subcellular location">
    <subcellularLocation>
        <location evidence="1">Cell membrane</location>
        <topology evidence="1">Single-pass membrane protein</topology>
    </subcellularLocation>
</comment>
<keyword evidence="7" id="KW-0133">Cell shape</keyword>
<dbReference type="InterPro" id="IPR050515">
    <property type="entry name" value="Beta-lactam/transpept"/>
</dbReference>
<evidence type="ECO:0000259" key="16">
    <source>
        <dbReference type="PROSITE" id="PS51178"/>
    </source>
</evidence>
<dbReference type="GO" id="GO:0008360">
    <property type="term" value="P:regulation of cell shape"/>
    <property type="evidence" value="ECO:0007669"/>
    <property type="project" value="UniProtKB-KW"/>
</dbReference>
<dbReference type="Pfam" id="PF03793">
    <property type="entry name" value="PASTA"/>
    <property type="match status" value="2"/>
</dbReference>
<dbReference type="HOGENOM" id="CLU_009289_6_1_9"/>
<accession>A0A0F4LFY8</accession>
<feature type="domain" description="PASTA" evidence="16">
    <location>
        <begin position="604"/>
        <end position="661"/>
    </location>
</feature>